<reference evidence="2" key="1">
    <citation type="submission" date="2022-11" db="EMBL/GenBank/DDBJ databases">
        <title>Chromosome-level genome of Pogonophryne albipinna.</title>
        <authorList>
            <person name="Jo E."/>
        </authorList>
    </citation>
    <scope>NUCLEOTIDE SEQUENCE</scope>
    <source>
        <strain evidence="2">SGF0006</strain>
        <tissue evidence="2">Muscle</tissue>
    </source>
</reference>
<feature type="region of interest" description="Disordered" evidence="1">
    <location>
        <begin position="136"/>
        <end position="253"/>
    </location>
</feature>
<dbReference type="EMBL" id="JAPTMU010000023">
    <property type="protein sequence ID" value="KAJ4924390.1"/>
    <property type="molecule type" value="Genomic_DNA"/>
</dbReference>
<dbReference type="GO" id="GO:0071539">
    <property type="term" value="P:protein localization to centrosome"/>
    <property type="evidence" value="ECO:0007669"/>
    <property type="project" value="TreeGrafter"/>
</dbReference>
<organism evidence="2 3">
    <name type="scientific">Pogonophryne albipinna</name>
    <dbReference type="NCBI Taxonomy" id="1090488"/>
    <lineage>
        <taxon>Eukaryota</taxon>
        <taxon>Metazoa</taxon>
        <taxon>Chordata</taxon>
        <taxon>Craniata</taxon>
        <taxon>Vertebrata</taxon>
        <taxon>Euteleostomi</taxon>
        <taxon>Actinopterygii</taxon>
        <taxon>Neopterygii</taxon>
        <taxon>Teleostei</taxon>
        <taxon>Neoteleostei</taxon>
        <taxon>Acanthomorphata</taxon>
        <taxon>Eupercaria</taxon>
        <taxon>Perciformes</taxon>
        <taxon>Notothenioidei</taxon>
        <taxon>Pogonophryne</taxon>
    </lineage>
</organism>
<keyword evidence="3" id="KW-1185">Reference proteome</keyword>
<evidence type="ECO:0008006" key="4">
    <source>
        <dbReference type="Google" id="ProtNLM"/>
    </source>
</evidence>
<dbReference type="PRINTS" id="PR01217">
    <property type="entry name" value="PRICHEXTENSN"/>
</dbReference>
<evidence type="ECO:0000313" key="2">
    <source>
        <dbReference type="EMBL" id="KAJ4924390.1"/>
    </source>
</evidence>
<protein>
    <recommendedName>
        <fullName evidence="4">Coiled-coil domain-containing protein 14</fullName>
    </recommendedName>
</protein>
<dbReference type="PANTHER" id="PTHR22367:SF2">
    <property type="entry name" value="COILED-COIL DOMAIN-CONTAINING PROTEIN 14"/>
    <property type="match status" value="1"/>
</dbReference>
<dbReference type="AlphaFoldDB" id="A0AAD6F8A0"/>
<evidence type="ECO:0000256" key="1">
    <source>
        <dbReference type="SAM" id="MobiDB-lite"/>
    </source>
</evidence>
<evidence type="ECO:0000313" key="3">
    <source>
        <dbReference type="Proteomes" id="UP001219934"/>
    </source>
</evidence>
<sequence>MRGTAKGKVVTSGRLIRGGRVQLSMRRTPSNPGAAVRAEPAYSLYSTDSEDQVTTLHRGLDRCAALLGGMLQAEKAGLPTGVKLGAAKSRPSTSLRKKTIGNTGVCMWGCGPLLNREDQLLLPSYHRSSAPLRNKPPACNYALPPLQPSPRLPSPHLSLPPLHPSLSPPSPHLSPPPLHLRPRPPSPHLSPPPLHPRPQTSIPPPQPPTPPPPPQTSIPPPQPPTPPPPPQTSVPPPQSDPQAASEAPPTSCLSDCDVEEEECVPVRDTDTHTAVRQTHTCSVVMPNTQMETGHVAMVTEDTRVGERKMVQNLLEELKALITGQGSAAERLLSHLEQSLSSQLMDVGGPVQTAVDLSSVQNQNCQLRRRVRILNQQLKEREKAAVFSAGAAGRRSEELTGVRKDLRDTQSQLRDKEDENTLLTADLEATRSRLRDSEREKTEYSSLAQQRLEERENCNRVLQSLESTKACFLPQQQRQQPPPERITHFLLSLGQPVSAEIGYNPLRDTSSHPDVTLTDQSLCPHEVQAGGWGLLSHADGSVCSDLSSRSGSTLDSRAEAAFRDGLAALDASIASLQRTFQLDLGGAR</sequence>
<dbReference type="InterPro" id="IPR029343">
    <property type="entry name" value="CCDC14"/>
</dbReference>
<name>A0AAD6F8A0_9TELE</name>
<comment type="caution">
    <text evidence="2">The sequence shown here is derived from an EMBL/GenBank/DDBJ whole genome shotgun (WGS) entry which is preliminary data.</text>
</comment>
<feature type="region of interest" description="Disordered" evidence="1">
    <location>
        <begin position="387"/>
        <end position="420"/>
    </location>
</feature>
<dbReference type="PANTHER" id="PTHR22367">
    <property type="entry name" value="COILED-COIL DOMAIN-CONTAINING PROTEIN 14"/>
    <property type="match status" value="1"/>
</dbReference>
<accession>A0AAD6F8A0</accession>
<gene>
    <name evidence="2" type="ORF">JOQ06_000630</name>
</gene>
<feature type="compositionally biased region" description="Pro residues" evidence="1">
    <location>
        <begin position="161"/>
        <end position="239"/>
    </location>
</feature>
<dbReference type="GO" id="GO:0034451">
    <property type="term" value="C:centriolar satellite"/>
    <property type="evidence" value="ECO:0007669"/>
    <property type="project" value="TreeGrafter"/>
</dbReference>
<dbReference type="Proteomes" id="UP001219934">
    <property type="component" value="Unassembled WGS sequence"/>
</dbReference>
<dbReference type="Pfam" id="PF15254">
    <property type="entry name" value="CCDC14"/>
    <property type="match status" value="2"/>
</dbReference>
<proteinExistence type="predicted"/>
<feature type="compositionally biased region" description="Basic and acidic residues" evidence="1">
    <location>
        <begin position="393"/>
        <end position="418"/>
    </location>
</feature>